<dbReference type="GO" id="GO:0008074">
    <property type="term" value="C:guanylate cyclase complex, soluble"/>
    <property type="evidence" value="ECO:0007669"/>
    <property type="project" value="TreeGrafter"/>
</dbReference>
<evidence type="ECO:0000313" key="7">
    <source>
        <dbReference type="EMBL" id="ENN82821.1"/>
    </source>
</evidence>
<gene>
    <name evidence="7" type="ORF">YQE_00811</name>
</gene>
<dbReference type="Gene3D" id="3.30.70.1230">
    <property type="entry name" value="Nucleotide cyclase"/>
    <property type="match status" value="1"/>
</dbReference>
<feature type="non-terminal residue" evidence="7">
    <location>
        <position position="193"/>
    </location>
</feature>
<dbReference type="PROSITE" id="PS00452">
    <property type="entry name" value="GUANYLATE_CYCLASE_1"/>
    <property type="match status" value="1"/>
</dbReference>
<evidence type="ECO:0000256" key="1">
    <source>
        <dbReference type="ARBA" id="ARBA00001971"/>
    </source>
</evidence>
<dbReference type="CDD" id="cd07302">
    <property type="entry name" value="CHD"/>
    <property type="match status" value="1"/>
</dbReference>
<dbReference type="GO" id="GO:0070482">
    <property type="term" value="P:response to oxygen levels"/>
    <property type="evidence" value="ECO:0007669"/>
    <property type="project" value="TreeGrafter"/>
</dbReference>
<keyword evidence="2" id="KW-0349">Heme</keyword>
<accession>N6UPX8</accession>
<dbReference type="EMBL" id="KB737954">
    <property type="protein sequence ID" value="ENN82821.1"/>
    <property type="molecule type" value="Genomic_DNA"/>
</dbReference>
<evidence type="ECO:0000256" key="5">
    <source>
        <dbReference type="ARBA" id="ARBA00023239"/>
    </source>
</evidence>
<proteinExistence type="inferred from homology"/>
<evidence type="ECO:0000256" key="6">
    <source>
        <dbReference type="RuleBase" id="RU000405"/>
    </source>
</evidence>
<evidence type="ECO:0000256" key="3">
    <source>
        <dbReference type="ARBA" id="ARBA00022741"/>
    </source>
</evidence>
<dbReference type="HOGENOM" id="CLU_1412071_0_0_1"/>
<reference evidence="7" key="1">
    <citation type="journal article" date="2013" name="Genome Biol.">
        <title>Draft genome of the mountain pine beetle, Dendroctonus ponderosae Hopkins, a major forest pest.</title>
        <authorList>
            <person name="Keeling C.I."/>
            <person name="Yuen M.M."/>
            <person name="Liao N.Y."/>
            <person name="Docking T.R."/>
            <person name="Chan S.K."/>
            <person name="Taylor G.A."/>
            <person name="Palmquist D.L."/>
            <person name="Jackman S.D."/>
            <person name="Nguyen A."/>
            <person name="Li M."/>
            <person name="Henderson H."/>
            <person name="Janes J.K."/>
            <person name="Zhao Y."/>
            <person name="Pandoh P."/>
            <person name="Moore R."/>
            <person name="Sperling F.A."/>
            <person name="Huber D.P."/>
            <person name="Birol I."/>
            <person name="Jones S.J."/>
            <person name="Bohlmann J."/>
        </authorList>
    </citation>
    <scope>NUCLEOTIDE SEQUENCE</scope>
</reference>
<dbReference type="Pfam" id="PF00211">
    <property type="entry name" value="Guanylate_cyc"/>
    <property type="match status" value="1"/>
</dbReference>
<dbReference type="GO" id="GO:0004383">
    <property type="term" value="F:guanylate cyclase activity"/>
    <property type="evidence" value="ECO:0007669"/>
    <property type="project" value="TreeGrafter"/>
</dbReference>
<keyword evidence="2" id="KW-0479">Metal-binding</keyword>
<dbReference type="AlphaFoldDB" id="N6UPX8"/>
<keyword evidence="4" id="KW-0408">Iron</keyword>
<dbReference type="InterPro" id="IPR018297">
    <property type="entry name" value="A/G_cyclase_CS"/>
</dbReference>
<sequence length="193" mass="21491">MEMKFIMVLTLFLYSVPNSYSSIHPGNTTHDPKVTDLGCLAYRVDGTTEFKMNYEDAWTQFTRRTQRNEDIDIMVPSLYTKALQIKQIDIALQNLVETVGDKYMAVSGLPNPSKTHAKNIAKLALDMMDLGSSVIFDGEPVRITIGIHSGEVVTGVIGQRMPRYCLYGNTVNLTSRTETTGDPGKINVSEDAY</sequence>
<evidence type="ECO:0000256" key="2">
    <source>
        <dbReference type="ARBA" id="ARBA00022617"/>
    </source>
</evidence>
<protein>
    <submittedName>
        <fullName evidence="7">Uncharacterized protein</fullName>
    </submittedName>
</protein>
<dbReference type="SMART" id="SM00044">
    <property type="entry name" value="CYCc"/>
    <property type="match status" value="1"/>
</dbReference>
<dbReference type="OrthoDB" id="6717842at2759"/>
<dbReference type="PANTHER" id="PTHR45655:SF2">
    <property type="entry name" value="GUANYLATE CYCLASE SOLUBLE SUBUNIT BETA-1"/>
    <property type="match status" value="1"/>
</dbReference>
<dbReference type="SUPFAM" id="SSF55073">
    <property type="entry name" value="Nucleotide cyclase"/>
    <property type="match status" value="1"/>
</dbReference>
<dbReference type="PROSITE" id="PS50125">
    <property type="entry name" value="GUANYLATE_CYCLASE_2"/>
    <property type="match status" value="1"/>
</dbReference>
<dbReference type="GO" id="GO:0019934">
    <property type="term" value="P:cGMP-mediated signaling"/>
    <property type="evidence" value="ECO:0007669"/>
    <property type="project" value="TreeGrafter"/>
</dbReference>
<dbReference type="InterPro" id="IPR001054">
    <property type="entry name" value="A/G_cyclase"/>
</dbReference>
<keyword evidence="5 6" id="KW-0456">Lyase</keyword>
<evidence type="ECO:0000256" key="4">
    <source>
        <dbReference type="ARBA" id="ARBA00023004"/>
    </source>
</evidence>
<name>N6UPX8_DENPD</name>
<feature type="non-terminal residue" evidence="7">
    <location>
        <position position="1"/>
    </location>
</feature>
<dbReference type="GO" id="GO:0000166">
    <property type="term" value="F:nucleotide binding"/>
    <property type="evidence" value="ECO:0007669"/>
    <property type="project" value="UniProtKB-KW"/>
</dbReference>
<organism evidence="7">
    <name type="scientific">Dendroctonus ponderosae</name>
    <name type="common">Mountain pine beetle</name>
    <dbReference type="NCBI Taxonomy" id="77166"/>
    <lineage>
        <taxon>Eukaryota</taxon>
        <taxon>Metazoa</taxon>
        <taxon>Ecdysozoa</taxon>
        <taxon>Arthropoda</taxon>
        <taxon>Hexapoda</taxon>
        <taxon>Insecta</taxon>
        <taxon>Pterygota</taxon>
        <taxon>Neoptera</taxon>
        <taxon>Endopterygota</taxon>
        <taxon>Coleoptera</taxon>
        <taxon>Polyphaga</taxon>
        <taxon>Cucujiformia</taxon>
        <taxon>Curculionidae</taxon>
        <taxon>Scolytinae</taxon>
        <taxon>Dendroctonus</taxon>
    </lineage>
</organism>
<comment type="similarity">
    <text evidence="6">Belongs to the adenylyl cyclase class-4/guanylyl cyclase family.</text>
</comment>
<dbReference type="PANTHER" id="PTHR45655">
    <property type="entry name" value="GUANYLATE CYCLASE SOLUBLE SUBUNIT BETA-2"/>
    <property type="match status" value="1"/>
</dbReference>
<dbReference type="InterPro" id="IPR029787">
    <property type="entry name" value="Nucleotide_cyclase"/>
</dbReference>
<keyword evidence="3" id="KW-0547">Nucleotide-binding</keyword>
<comment type="cofactor">
    <cofactor evidence="1">
        <name>heme</name>
        <dbReference type="ChEBI" id="CHEBI:30413"/>
    </cofactor>
</comment>